<dbReference type="SMART" id="SM00349">
    <property type="entry name" value="KRAB"/>
    <property type="match status" value="1"/>
</dbReference>
<dbReference type="CTD" id="10795"/>
<dbReference type="Gene3D" id="6.10.140.140">
    <property type="match status" value="1"/>
</dbReference>
<dbReference type="GeneID" id="101693570"/>
<dbReference type="GO" id="GO:0006355">
    <property type="term" value="P:regulation of DNA-templated transcription"/>
    <property type="evidence" value="ECO:0007669"/>
    <property type="project" value="InterPro"/>
</dbReference>
<dbReference type="SUPFAM" id="SSF109640">
    <property type="entry name" value="KRAB domain (Kruppel-associated box)"/>
    <property type="match status" value="1"/>
</dbReference>
<proteinExistence type="predicted"/>
<evidence type="ECO:0000259" key="1">
    <source>
        <dbReference type="PROSITE" id="PS50805"/>
    </source>
</evidence>
<dbReference type="RefSeq" id="XP_044943669.1">
    <property type="nucleotide sequence ID" value="XM_045087734.1"/>
</dbReference>
<dbReference type="CDD" id="cd07765">
    <property type="entry name" value="KRAB_A-box"/>
    <property type="match status" value="1"/>
</dbReference>
<dbReference type="InterPro" id="IPR050169">
    <property type="entry name" value="Krueppel_C2H2_ZnF"/>
</dbReference>
<dbReference type="PANTHER" id="PTHR23232:SF113">
    <property type="entry name" value="KRAB DOMAIN-CONTAINING PROTEIN"/>
    <property type="match status" value="1"/>
</dbReference>
<dbReference type="AlphaFoldDB" id="A0A8U0V878"/>
<feature type="domain" description="KRAB" evidence="1">
    <location>
        <begin position="81"/>
        <end position="151"/>
    </location>
</feature>
<evidence type="ECO:0000313" key="2">
    <source>
        <dbReference type="Proteomes" id="UP000000715"/>
    </source>
</evidence>
<evidence type="ECO:0000313" key="3">
    <source>
        <dbReference type="RefSeq" id="XP_044943669.1"/>
    </source>
</evidence>
<gene>
    <name evidence="3" type="primary">ZNF268</name>
</gene>
<keyword evidence="2" id="KW-1185">Reference proteome</keyword>
<protein>
    <submittedName>
        <fullName evidence="3">Zinc finger protein 268 isoform X4</fullName>
    </submittedName>
</protein>
<dbReference type="InterPro" id="IPR001909">
    <property type="entry name" value="KRAB"/>
</dbReference>
<sequence>MATRVRTAAIWVPPLQEQESSRLRAGELQGQDTVLGQGTPDHRPFPGGPWQRHKNHRTEQVLEWLFISQEQPKTTQSRGPLSFVDVFVDFTWEEWRLLDPSQKHLYRSVMLENYSNLVSLGYQDSKPDIIFKLEQEEPWMMPAQIPRPGHPDSTIPVSLLCYISRSLGSSFTGNIW</sequence>
<dbReference type="Proteomes" id="UP000000715">
    <property type="component" value="Unplaced"/>
</dbReference>
<dbReference type="InterPro" id="IPR036051">
    <property type="entry name" value="KRAB_dom_sf"/>
</dbReference>
<dbReference type="PROSITE" id="PS50805">
    <property type="entry name" value="KRAB"/>
    <property type="match status" value="1"/>
</dbReference>
<dbReference type="PANTHER" id="PTHR23232">
    <property type="entry name" value="KRAB DOMAIN C2H2 ZINC FINGER"/>
    <property type="match status" value="1"/>
</dbReference>
<accession>A0A8U0V878</accession>
<reference evidence="3" key="1">
    <citation type="submission" date="2025-08" db="UniProtKB">
        <authorList>
            <consortium name="RefSeq"/>
        </authorList>
    </citation>
    <scope>IDENTIFICATION</scope>
    <source>
        <tissue evidence="3">Brain</tissue>
    </source>
</reference>
<organism evidence="2 3">
    <name type="scientific">Mustela putorius furo</name>
    <name type="common">European domestic ferret</name>
    <name type="synonym">Mustela furo</name>
    <dbReference type="NCBI Taxonomy" id="9669"/>
    <lineage>
        <taxon>Eukaryota</taxon>
        <taxon>Metazoa</taxon>
        <taxon>Chordata</taxon>
        <taxon>Craniata</taxon>
        <taxon>Vertebrata</taxon>
        <taxon>Euteleostomi</taxon>
        <taxon>Mammalia</taxon>
        <taxon>Eutheria</taxon>
        <taxon>Laurasiatheria</taxon>
        <taxon>Carnivora</taxon>
        <taxon>Caniformia</taxon>
        <taxon>Musteloidea</taxon>
        <taxon>Mustelidae</taxon>
        <taxon>Mustelinae</taxon>
        <taxon>Mustela</taxon>
    </lineage>
</organism>
<dbReference type="Pfam" id="PF01352">
    <property type="entry name" value="KRAB"/>
    <property type="match status" value="1"/>
</dbReference>
<name>A0A8U0V878_MUSPF</name>